<proteinExistence type="predicted"/>
<organism evidence="1 2">
    <name type="scientific">Riccia fluitans</name>
    <dbReference type="NCBI Taxonomy" id="41844"/>
    <lineage>
        <taxon>Eukaryota</taxon>
        <taxon>Viridiplantae</taxon>
        <taxon>Streptophyta</taxon>
        <taxon>Embryophyta</taxon>
        <taxon>Marchantiophyta</taxon>
        <taxon>Marchantiopsida</taxon>
        <taxon>Marchantiidae</taxon>
        <taxon>Marchantiales</taxon>
        <taxon>Ricciaceae</taxon>
        <taxon>Riccia</taxon>
    </lineage>
</organism>
<comment type="caution">
    <text evidence="1">The sequence shown here is derived from an EMBL/GenBank/DDBJ whole genome shotgun (WGS) entry which is preliminary data.</text>
</comment>
<dbReference type="EMBL" id="JBHFFA010000002">
    <property type="protein sequence ID" value="KAL2642473.1"/>
    <property type="molecule type" value="Genomic_DNA"/>
</dbReference>
<evidence type="ECO:0000313" key="1">
    <source>
        <dbReference type="EMBL" id="KAL2642473.1"/>
    </source>
</evidence>
<dbReference type="AlphaFoldDB" id="A0ABD1Z417"/>
<name>A0ABD1Z417_9MARC</name>
<dbReference type="Proteomes" id="UP001605036">
    <property type="component" value="Unassembled WGS sequence"/>
</dbReference>
<keyword evidence="2" id="KW-1185">Reference proteome</keyword>
<sequence length="66" mass="7781">MGIPWWKRHCHHQPMTGWITCFFVEKETCKELIKRLSFRRNVVYFGSLGRTATRAKSIVWIGEAKG</sequence>
<reference evidence="1 2" key="1">
    <citation type="submission" date="2024-09" db="EMBL/GenBank/DDBJ databases">
        <title>Chromosome-scale assembly of Riccia fluitans.</title>
        <authorList>
            <person name="Paukszto L."/>
            <person name="Sawicki J."/>
            <person name="Karawczyk K."/>
            <person name="Piernik-Szablinska J."/>
            <person name="Szczecinska M."/>
            <person name="Mazdziarz M."/>
        </authorList>
    </citation>
    <scope>NUCLEOTIDE SEQUENCE [LARGE SCALE GENOMIC DNA]</scope>
    <source>
        <strain evidence="1">Rf_01</strain>
        <tissue evidence="1">Aerial parts of the thallus</tissue>
    </source>
</reference>
<gene>
    <name evidence="1" type="ORF">R1flu_010060</name>
</gene>
<accession>A0ABD1Z417</accession>
<evidence type="ECO:0000313" key="2">
    <source>
        <dbReference type="Proteomes" id="UP001605036"/>
    </source>
</evidence>
<protein>
    <submittedName>
        <fullName evidence="1">Uncharacterized protein</fullName>
    </submittedName>
</protein>